<evidence type="ECO:0000259" key="1">
    <source>
        <dbReference type="PROSITE" id="PS50011"/>
    </source>
</evidence>
<evidence type="ECO:0000313" key="2">
    <source>
        <dbReference type="EMBL" id="GFH12141.1"/>
    </source>
</evidence>
<gene>
    <name evidence="2" type="ORF">HaLaN_07774</name>
</gene>
<organism evidence="2 3">
    <name type="scientific">Haematococcus lacustris</name>
    <name type="common">Green alga</name>
    <name type="synonym">Haematococcus pluvialis</name>
    <dbReference type="NCBI Taxonomy" id="44745"/>
    <lineage>
        <taxon>Eukaryota</taxon>
        <taxon>Viridiplantae</taxon>
        <taxon>Chlorophyta</taxon>
        <taxon>core chlorophytes</taxon>
        <taxon>Chlorophyceae</taxon>
        <taxon>CS clade</taxon>
        <taxon>Chlamydomonadales</taxon>
        <taxon>Haematococcaceae</taxon>
        <taxon>Haematococcus</taxon>
    </lineage>
</organism>
<evidence type="ECO:0000313" key="3">
    <source>
        <dbReference type="Proteomes" id="UP000485058"/>
    </source>
</evidence>
<dbReference type="Gene3D" id="3.30.200.20">
    <property type="entry name" value="Phosphorylase Kinase, domain 1"/>
    <property type="match status" value="1"/>
</dbReference>
<dbReference type="InterPro" id="IPR000719">
    <property type="entry name" value="Prot_kinase_dom"/>
</dbReference>
<sequence>MQADQSFHKNYVRATLVSYGASCKVLTCFNRTDGKRYAAKAIPKDPGQAARQHQAVLCEVGIMKAVEDHPNAVKLLE</sequence>
<accession>A0A699YRD0</accession>
<dbReference type="GO" id="GO:0004672">
    <property type="term" value="F:protein kinase activity"/>
    <property type="evidence" value="ECO:0007669"/>
    <property type="project" value="InterPro"/>
</dbReference>
<feature type="non-terminal residue" evidence="2">
    <location>
        <position position="77"/>
    </location>
</feature>
<proteinExistence type="predicted"/>
<feature type="domain" description="Protein kinase" evidence="1">
    <location>
        <begin position="11"/>
        <end position="77"/>
    </location>
</feature>
<dbReference type="InterPro" id="IPR011009">
    <property type="entry name" value="Kinase-like_dom_sf"/>
</dbReference>
<dbReference type="EMBL" id="BLLF01000472">
    <property type="protein sequence ID" value="GFH12141.1"/>
    <property type="molecule type" value="Genomic_DNA"/>
</dbReference>
<reference evidence="2 3" key="1">
    <citation type="submission" date="2020-02" db="EMBL/GenBank/DDBJ databases">
        <title>Draft genome sequence of Haematococcus lacustris strain NIES-144.</title>
        <authorList>
            <person name="Morimoto D."/>
            <person name="Nakagawa S."/>
            <person name="Yoshida T."/>
            <person name="Sawayama S."/>
        </authorList>
    </citation>
    <scope>NUCLEOTIDE SEQUENCE [LARGE SCALE GENOMIC DNA]</scope>
    <source>
        <strain evidence="2 3">NIES-144</strain>
    </source>
</reference>
<dbReference type="Proteomes" id="UP000485058">
    <property type="component" value="Unassembled WGS sequence"/>
</dbReference>
<keyword evidence="3" id="KW-1185">Reference proteome</keyword>
<dbReference type="AlphaFoldDB" id="A0A699YRD0"/>
<name>A0A699YRD0_HAELA</name>
<dbReference type="SUPFAM" id="SSF56112">
    <property type="entry name" value="Protein kinase-like (PK-like)"/>
    <property type="match status" value="1"/>
</dbReference>
<dbReference type="GO" id="GO:0005524">
    <property type="term" value="F:ATP binding"/>
    <property type="evidence" value="ECO:0007669"/>
    <property type="project" value="InterPro"/>
</dbReference>
<dbReference type="PROSITE" id="PS50011">
    <property type="entry name" value="PROTEIN_KINASE_DOM"/>
    <property type="match status" value="1"/>
</dbReference>
<protein>
    <recommendedName>
        <fullName evidence="1">Protein kinase domain-containing protein</fullName>
    </recommendedName>
</protein>
<comment type="caution">
    <text evidence="2">The sequence shown here is derived from an EMBL/GenBank/DDBJ whole genome shotgun (WGS) entry which is preliminary data.</text>
</comment>